<evidence type="ECO:0000313" key="2">
    <source>
        <dbReference type="EMBL" id="MDA7027716.1"/>
    </source>
</evidence>
<proteinExistence type="predicted"/>
<protein>
    <submittedName>
        <fullName evidence="2">Uncharacterized protein</fullName>
    </submittedName>
</protein>
<dbReference type="EMBL" id="JAQKAB010000009">
    <property type="protein sequence ID" value="MDA7027716.1"/>
    <property type="molecule type" value="Genomic_DNA"/>
</dbReference>
<name>A0ABT4X5Z7_9BACI</name>
<dbReference type="Proteomes" id="UP001211894">
    <property type="component" value="Unassembled WGS sequence"/>
</dbReference>
<evidence type="ECO:0000313" key="3">
    <source>
        <dbReference type="Proteomes" id="UP001211894"/>
    </source>
</evidence>
<sequence>MNYYYPSYYFPYHNRDIIYKEMETEKLDKVIKMLEDLNKKVDSIEKKVKKLERLLINEY</sequence>
<reference evidence="2 3" key="1">
    <citation type="submission" date="2023-01" db="EMBL/GenBank/DDBJ databases">
        <title>Bacillus changyiensis sp. nov., isolated from a coastal deposit.</title>
        <authorList>
            <person name="Xiao G."/>
            <person name="Lai Q."/>
            <person name="Hu Z."/>
            <person name="Shao Z."/>
        </authorList>
    </citation>
    <scope>NUCLEOTIDE SEQUENCE [LARGE SCALE GENOMIC DNA]</scope>
    <source>
        <strain evidence="2 3">CLL-7-23</strain>
    </source>
</reference>
<feature type="coiled-coil region" evidence="1">
    <location>
        <begin position="20"/>
        <end position="54"/>
    </location>
</feature>
<evidence type="ECO:0000256" key="1">
    <source>
        <dbReference type="SAM" id="Coils"/>
    </source>
</evidence>
<keyword evidence="3" id="KW-1185">Reference proteome</keyword>
<organism evidence="2 3">
    <name type="scientific">Bacillus changyiensis</name>
    <dbReference type="NCBI Taxonomy" id="3004103"/>
    <lineage>
        <taxon>Bacteria</taxon>
        <taxon>Bacillati</taxon>
        <taxon>Bacillota</taxon>
        <taxon>Bacilli</taxon>
        <taxon>Bacillales</taxon>
        <taxon>Bacillaceae</taxon>
        <taxon>Bacillus</taxon>
    </lineage>
</organism>
<comment type="caution">
    <text evidence="2">The sequence shown here is derived from an EMBL/GenBank/DDBJ whole genome shotgun (WGS) entry which is preliminary data.</text>
</comment>
<gene>
    <name evidence="2" type="ORF">PJ311_14105</name>
</gene>
<keyword evidence="1" id="KW-0175">Coiled coil</keyword>
<accession>A0ABT4X5Z7</accession>
<dbReference type="RefSeq" id="WP_271341535.1">
    <property type="nucleotide sequence ID" value="NZ_JAQKAB010000009.1"/>
</dbReference>